<evidence type="ECO:0000313" key="2">
    <source>
        <dbReference type="Proteomes" id="UP000001542"/>
    </source>
</evidence>
<dbReference type="VEuPathDB" id="TrichDB:TVAGG3_0833860"/>
<sequence length="330" mass="38178">MQILPLILHNTWKDFFDSSISYTLYRKKREYLNASPTNSYYISHCLFIYLNQTGAIRITDTSTNHLKFLIDTSSFDKCEHQTDQGGSFFMISNKGECIQNKICSFNSKSPKEGTYCKVTVSSTSPFKNYILDSSISTSGDDSFQGTRNIYLYNGETHMKSINISFSKLELRNLYEFYCCSNSNVSLSTFSNNTSTITEYHQEYHTGSSDSIEFKVLFCNYFANSCNYFIATDYDLILSNCSFNKNNIRFWYFTHTNNKQVQLKGCYFNDPGPISFGSVTITEQVISNYPDNNYLSNTCLRMIEEDTEDEEIKVNNKRRNKFIFLIFLASL</sequence>
<dbReference type="VEuPathDB" id="TrichDB:TVAG_054820"/>
<evidence type="ECO:0008006" key="3">
    <source>
        <dbReference type="Google" id="ProtNLM"/>
    </source>
</evidence>
<dbReference type="KEGG" id="tva:4753260"/>
<name>A2FHW1_TRIV3</name>
<accession>A2FHW1</accession>
<gene>
    <name evidence="1" type="ORF">TVAG_054820</name>
</gene>
<dbReference type="InParanoid" id="A2FHW1"/>
<reference evidence="1" key="2">
    <citation type="journal article" date="2007" name="Science">
        <title>Draft genome sequence of the sexually transmitted pathogen Trichomonas vaginalis.</title>
        <authorList>
            <person name="Carlton J.M."/>
            <person name="Hirt R.P."/>
            <person name="Silva J.C."/>
            <person name="Delcher A.L."/>
            <person name="Schatz M."/>
            <person name="Zhao Q."/>
            <person name="Wortman J.R."/>
            <person name="Bidwell S.L."/>
            <person name="Alsmark U.C.M."/>
            <person name="Besteiro S."/>
            <person name="Sicheritz-Ponten T."/>
            <person name="Noel C.J."/>
            <person name="Dacks J.B."/>
            <person name="Foster P.G."/>
            <person name="Simillion C."/>
            <person name="Van de Peer Y."/>
            <person name="Miranda-Saavedra D."/>
            <person name="Barton G.J."/>
            <person name="Westrop G.D."/>
            <person name="Mueller S."/>
            <person name="Dessi D."/>
            <person name="Fiori P.L."/>
            <person name="Ren Q."/>
            <person name="Paulsen I."/>
            <person name="Zhang H."/>
            <person name="Bastida-Corcuera F.D."/>
            <person name="Simoes-Barbosa A."/>
            <person name="Brown M.T."/>
            <person name="Hayes R.D."/>
            <person name="Mukherjee M."/>
            <person name="Okumura C.Y."/>
            <person name="Schneider R."/>
            <person name="Smith A.J."/>
            <person name="Vanacova S."/>
            <person name="Villalvazo M."/>
            <person name="Haas B.J."/>
            <person name="Pertea M."/>
            <person name="Feldblyum T.V."/>
            <person name="Utterback T.R."/>
            <person name="Shu C.L."/>
            <person name="Osoegawa K."/>
            <person name="de Jong P.J."/>
            <person name="Hrdy I."/>
            <person name="Horvathova L."/>
            <person name="Zubacova Z."/>
            <person name="Dolezal P."/>
            <person name="Malik S.B."/>
            <person name="Logsdon J.M. Jr."/>
            <person name="Henze K."/>
            <person name="Gupta A."/>
            <person name="Wang C.C."/>
            <person name="Dunne R.L."/>
            <person name="Upcroft J.A."/>
            <person name="Upcroft P."/>
            <person name="White O."/>
            <person name="Salzberg S.L."/>
            <person name="Tang P."/>
            <person name="Chiu C.-H."/>
            <person name="Lee Y.-S."/>
            <person name="Embley T.M."/>
            <person name="Coombs G.H."/>
            <person name="Mottram J.C."/>
            <person name="Tachezy J."/>
            <person name="Fraser-Liggett C.M."/>
            <person name="Johnson P.J."/>
        </authorList>
    </citation>
    <scope>NUCLEOTIDE SEQUENCE [LARGE SCALE GENOMIC DNA]</scope>
    <source>
        <strain evidence="1">G3</strain>
    </source>
</reference>
<organism evidence="1 2">
    <name type="scientific">Trichomonas vaginalis (strain ATCC PRA-98 / G3)</name>
    <dbReference type="NCBI Taxonomy" id="412133"/>
    <lineage>
        <taxon>Eukaryota</taxon>
        <taxon>Metamonada</taxon>
        <taxon>Parabasalia</taxon>
        <taxon>Trichomonadida</taxon>
        <taxon>Trichomonadidae</taxon>
        <taxon>Trichomonas</taxon>
    </lineage>
</organism>
<proteinExistence type="predicted"/>
<dbReference type="Proteomes" id="UP000001542">
    <property type="component" value="Unassembled WGS sequence"/>
</dbReference>
<dbReference type="RefSeq" id="XP_001308433.1">
    <property type="nucleotide sequence ID" value="XM_001308432.1"/>
</dbReference>
<protein>
    <recommendedName>
        <fullName evidence="3">Right handed beta helix domain-containing protein</fullName>
    </recommendedName>
</protein>
<evidence type="ECO:0000313" key="1">
    <source>
        <dbReference type="EMBL" id="EAX95503.1"/>
    </source>
</evidence>
<dbReference type="EMBL" id="DS113802">
    <property type="protein sequence ID" value="EAX95503.1"/>
    <property type="molecule type" value="Genomic_DNA"/>
</dbReference>
<reference evidence="1" key="1">
    <citation type="submission" date="2006-10" db="EMBL/GenBank/DDBJ databases">
        <authorList>
            <person name="Amadeo P."/>
            <person name="Zhao Q."/>
            <person name="Wortman J."/>
            <person name="Fraser-Liggett C."/>
            <person name="Carlton J."/>
        </authorList>
    </citation>
    <scope>NUCLEOTIDE SEQUENCE</scope>
    <source>
        <strain evidence="1">G3</strain>
    </source>
</reference>
<keyword evidence="2" id="KW-1185">Reference proteome</keyword>
<dbReference type="AlphaFoldDB" id="A2FHW1"/>